<evidence type="ECO:0000259" key="1">
    <source>
        <dbReference type="Pfam" id="PF01936"/>
    </source>
</evidence>
<dbReference type="CDD" id="cd18726">
    <property type="entry name" value="PIN_LabA-like"/>
    <property type="match status" value="1"/>
</dbReference>
<accession>A0AAE3L1L3</accession>
<proteinExistence type="predicted"/>
<dbReference type="PANTHER" id="PTHR35811">
    <property type="entry name" value="SLR1870 PROTEIN"/>
    <property type="match status" value="1"/>
</dbReference>
<dbReference type="NCBIfam" id="TIGR00288">
    <property type="entry name" value="TIGR00288 family NYN domain-containing protein"/>
    <property type="match status" value="1"/>
</dbReference>
<evidence type="ECO:0000313" key="3">
    <source>
        <dbReference type="Proteomes" id="UP001206983"/>
    </source>
</evidence>
<dbReference type="Proteomes" id="UP001206983">
    <property type="component" value="Unassembled WGS sequence"/>
</dbReference>
<evidence type="ECO:0000313" key="2">
    <source>
        <dbReference type="EMBL" id="MCQ6963128.1"/>
    </source>
</evidence>
<reference evidence="2 3" key="1">
    <citation type="journal article" date="2011" name="Appl. Environ. Microbiol.">
        <title>Methanogenic archaea isolated from Taiwan's Chelungpu fault.</title>
        <authorList>
            <person name="Wu S.Y."/>
            <person name="Lai M.C."/>
        </authorList>
    </citation>
    <scope>NUCLEOTIDE SEQUENCE [LARGE SCALE GENOMIC DNA]</scope>
    <source>
        <strain evidence="2 3">St545Mb</strain>
    </source>
</reference>
<dbReference type="GO" id="GO:0004540">
    <property type="term" value="F:RNA nuclease activity"/>
    <property type="evidence" value="ECO:0007669"/>
    <property type="project" value="InterPro"/>
</dbReference>
<dbReference type="PANTHER" id="PTHR35811:SF1">
    <property type="entry name" value="HTH OST-TYPE DOMAIN-CONTAINING PROTEIN"/>
    <property type="match status" value="1"/>
</dbReference>
<dbReference type="EMBL" id="JTEO01000004">
    <property type="protein sequence ID" value="MCQ6963128.1"/>
    <property type="molecule type" value="Genomic_DNA"/>
</dbReference>
<dbReference type="Pfam" id="PF01936">
    <property type="entry name" value="NYN"/>
    <property type="match status" value="1"/>
</dbReference>
<dbReference type="InterPro" id="IPR002790">
    <property type="entry name" value="CHP00288"/>
</dbReference>
<dbReference type="InterPro" id="IPR021139">
    <property type="entry name" value="NYN"/>
</dbReference>
<protein>
    <recommendedName>
        <fullName evidence="1">NYN domain-containing protein</fullName>
    </recommendedName>
</protein>
<dbReference type="AlphaFoldDB" id="A0AAE3L1L3"/>
<keyword evidence="3" id="KW-1185">Reference proteome</keyword>
<name>A0AAE3L1L3_9EURY</name>
<feature type="domain" description="NYN" evidence="1">
    <location>
        <begin position="26"/>
        <end position="157"/>
    </location>
</feature>
<gene>
    <name evidence="2" type="ORF">PV02_08835</name>
</gene>
<comment type="caution">
    <text evidence="2">The sequence shown here is derived from an EMBL/GenBank/DDBJ whole genome shotgun (WGS) entry which is preliminary data.</text>
</comment>
<organism evidence="2 3">
    <name type="scientific">Methanolobus chelungpuianus</name>
    <dbReference type="NCBI Taxonomy" id="502115"/>
    <lineage>
        <taxon>Archaea</taxon>
        <taxon>Methanobacteriati</taxon>
        <taxon>Methanobacteriota</taxon>
        <taxon>Stenosarchaea group</taxon>
        <taxon>Methanomicrobia</taxon>
        <taxon>Methanosarcinales</taxon>
        <taxon>Methanosarcinaceae</taxon>
        <taxon>Methanolobus</taxon>
    </lineage>
</organism>
<sequence>MANVKTGLNSIVKYLSTKKETGRRSIGLLVDGPNVLRKEFNVNLEEIRDVLKEYGNVKIGRVFLNQYASDKLVEAIENNGFEPIICSSDVDVRLAVEGMELVYNPTIDTLALVTRDADFKPLLNKANEHGKETIIFGVEPGFSTALRNSADYVIILENDRMNYYEDFVSATTGQEEDKALDVAEDDHVPGHRRKKGTVVDY</sequence>
<dbReference type="Gene3D" id="3.40.50.1010">
    <property type="entry name" value="5'-nuclease"/>
    <property type="match status" value="1"/>
</dbReference>
<dbReference type="RefSeq" id="WP_256623028.1">
    <property type="nucleotide sequence ID" value="NZ_JTEO01000004.1"/>
</dbReference>